<keyword evidence="1 3" id="KW-0732">Signal</keyword>
<feature type="region of interest" description="Disordered" evidence="2">
    <location>
        <begin position="790"/>
        <end position="809"/>
    </location>
</feature>
<feature type="domain" description="SbsA Ig-like" evidence="4">
    <location>
        <begin position="37"/>
        <end position="132"/>
    </location>
</feature>
<dbReference type="InterPro" id="IPR014755">
    <property type="entry name" value="Cu-Rt/internalin_Ig-like"/>
</dbReference>
<proteinExistence type="predicted"/>
<protein>
    <submittedName>
        <fullName evidence="5">Ig-like domain-containing protein</fullName>
    </submittedName>
</protein>
<keyword evidence="6" id="KW-1185">Reference proteome</keyword>
<dbReference type="InterPro" id="IPR032812">
    <property type="entry name" value="SbsA_Ig"/>
</dbReference>
<organism evidence="5 6">
    <name type="scientific">Alloalcanivorax marinus</name>
    <dbReference type="NCBI Taxonomy" id="1177169"/>
    <lineage>
        <taxon>Bacteria</taxon>
        <taxon>Pseudomonadati</taxon>
        <taxon>Pseudomonadota</taxon>
        <taxon>Gammaproteobacteria</taxon>
        <taxon>Oceanospirillales</taxon>
        <taxon>Alcanivoracaceae</taxon>
        <taxon>Alloalcanivorax</taxon>
    </lineage>
</organism>
<dbReference type="Proteomes" id="UP001108027">
    <property type="component" value="Unassembled WGS sequence"/>
</dbReference>
<accession>A0A9Q3YNY6</accession>
<sequence>MKLRTLLLAGAALALAACGGGGGSEQTVDFSTWVEAEVFYTYPYEGQQDVAPRAPVIVRFSEPVEVDAGNFTLEGPDGPVTFTVEQVDDGLSAVLTPDDALAVKSDYTLTLNDIRTDNGEPSLPGDALHFTTRPALKGPFELRESTEDFQVLRVTPGDDVPFLDFSSVNLLMSQPVDADSLVYGQSISLTQNGELVPATLLVDGRHITLDPRDGVDGQGEPVVALDAGATLTLTINNTVRNLRGDTLPAYTREFMPRDTTPRSLLVQEAAPADTQLTCLDDGIRTSPITGDGINCVPLIAKLLGDNTASKQQGNVFAELAFAPNFPDKTPLRIPRGSLLKGDPLDVNIGGAVPAGFDSGEVTVTFLSDANGYLLPNPYSDDPGAPKQLRVTMDVAFDTKTQKANGAFNQNLLQVELVGYALTNTETGRLVADAVGVVEPEVLGVENAYGVLSFHMESYKDQENAPQRPEDMTNPSLVASMPGDNVDKQRPGDPIILTFDEPLDPNSIEPGTSLTLTAGGAAEPFDYYLDGVNIVIQPAQPLRYGTDYVASFTSGVTDVAGNPAQPDSVSFALPEYLGAGHPAIATTTYPGFPCAADKTTWDIAAGDHGICRGGESDDDHLPVTPMPGRRPIVVQFSQVIAEDSLQVGQTCDTGSFRVEKIADAGQAPAGSVDGEGRTQYACQSVVPGQLQYGGRKVTFVPEQPWQEGATYRYVLMSENQDFTVDDCTSGEAICTVDNGPLQTAVLEAPDDDMGGPNLELYFTGAAANDNVFQELRNLPAYDTNADFVHQDEEPQPQEQPAGSGEFPVPPNSTELFVASTGGLLLDAQVGCDIGESCPEEKFIYVTADLDVELVGYDPDEDAVRVNIYPTLLTTSSVDVYAKLGVSFFDLFDLPLINQVIETGSQVMRIRYEDRGNGRTEPVTGWIRETPDGPVFETNLDIYLSAPYLAPEALGIPLSHDLYSYPLSLTLVGDVTFLEDGRLQIEQRSTQPQSIDTSISFDPDGNLQAADMTLGIPEGGVFLNYVSAPIKN</sequence>
<evidence type="ECO:0000256" key="3">
    <source>
        <dbReference type="SAM" id="SignalP"/>
    </source>
</evidence>
<feature type="domain" description="SbsA Ig-like" evidence="4">
    <location>
        <begin position="470"/>
        <end position="570"/>
    </location>
</feature>
<evidence type="ECO:0000256" key="2">
    <source>
        <dbReference type="SAM" id="MobiDB-lite"/>
    </source>
</evidence>
<evidence type="ECO:0000259" key="4">
    <source>
        <dbReference type="Pfam" id="PF13205"/>
    </source>
</evidence>
<dbReference type="RefSeq" id="WP_228234924.1">
    <property type="nucleotide sequence ID" value="NZ_JAJGNA010000033.1"/>
</dbReference>
<evidence type="ECO:0000313" key="5">
    <source>
        <dbReference type="EMBL" id="MCC4310277.1"/>
    </source>
</evidence>
<evidence type="ECO:0000313" key="6">
    <source>
        <dbReference type="Proteomes" id="UP001108027"/>
    </source>
</evidence>
<dbReference type="PROSITE" id="PS51257">
    <property type="entry name" value="PROKAR_LIPOPROTEIN"/>
    <property type="match status" value="1"/>
</dbReference>
<dbReference type="Gene3D" id="2.60.40.1220">
    <property type="match status" value="2"/>
</dbReference>
<dbReference type="AlphaFoldDB" id="A0A9Q3YNY6"/>
<dbReference type="Pfam" id="PF13205">
    <property type="entry name" value="Big_5"/>
    <property type="match status" value="2"/>
</dbReference>
<evidence type="ECO:0000256" key="1">
    <source>
        <dbReference type="ARBA" id="ARBA00022729"/>
    </source>
</evidence>
<feature type="signal peptide" evidence="3">
    <location>
        <begin position="1"/>
        <end position="16"/>
    </location>
</feature>
<feature type="chain" id="PRO_5040225547" evidence="3">
    <location>
        <begin position="17"/>
        <end position="1030"/>
    </location>
</feature>
<reference evidence="5" key="1">
    <citation type="submission" date="2021-10" db="EMBL/GenBank/DDBJ databases">
        <title>The diversity and Nitrogen Metabolism of Culturable Nitrate-Utilizing Bacteria Within the Oxygen Minimum Zone of the Changjiang (Yangtze River)Estuary.</title>
        <authorList>
            <person name="Zhang D."/>
            <person name="Zheng J."/>
            <person name="Liu S."/>
            <person name="He W."/>
        </authorList>
    </citation>
    <scope>NUCLEOTIDE SEQUENCE</scope>
    <source>
        <strain evidence="5">FXH-223</strain>
    </source>
</reference>
<dbReference type="EMBL" id="JAJGNA010000033">
    <property type="protein sequence ID" value="MCC4310277.1"/>
    <property type="molecule type" value="Genomic_DNA"/>
</dbReference>
<gene>
    <name evidence="5" type="ORF">LL252_17030</name>
</gene>
<comment type="caution">
    <text evidence="5">The sequence shown here is derived from an EMBL/GenBank/DDBJ whole genome shotgun (WGS) entry which is preliminary data.</text>
</comment>
<name>A0A9Q3YNY6_9GAMM</name>